<accession>A0A2A2WUG1</accession>
<evidence type="ECO:0000256" key="7">
    <source>
        <dbReference type="SAM" id="Phobius"/>
    </source>
</evidence>
<dbReference type="GO" id="GO:0043190">
    <property type="term" value="C:ATP-binding cassette (ABC) transporter complex"/>
    <property type="evidence" value="ECO:0007669"/>
    <property type="project" value="InterPro"/>
</dbReference>
<dbReference type="EMBL" id="NTGA01000002">
    <property type="protein sequence ID" value="PAY24811.1"/>
    <property type="molecule type" value="Genomic_DNA"/>
</dbReference>
<keyword evidence="4 7" id="KW-0472">Membrane</keyword>
<dbReference type="InterPro" id="IPR013525">
    <property type="entry name" value="ABC2_TM"/>
</dbReference>
<evidence type="ECO:0000256" key="5">
    <source>
        <dbReference type="ARBA" id="ARBA00023251"/>
    </source>
</evidence>
<dbReference type="PANTHER" id="PTHR43229">
    <property type="entry name" value="NODULATION PROTEIN J"/>
    <property type="match status" value="1"/>
</dbReference>
<dbReference type="PANTHER" id="PTHR43229:SF2">
    <property type="entry name" value="NODULATION PROTEIN J"/>
    <property type="match status" value="1"/>
</dbReference>
<feature type="transmembrane region" description="Helical" evidence="7">
    <location>
        <begin position="47"/>
        <end position="64"/>
    </location>
</feature>
<dbReference type="PIRSF" id="PIRSF006648">
    <property type="entry name" value="DrrB"/>
    <property type="match status" value="1"/>
</dbReference>
<comment type="subcellular location">
    <subcellularLocation>
        <location evidence="1">Membrane</location>
        <topology evidence="1">Multi-pass membrane protein</topology>
    </subcellularLocation>
</comment>
<feature type="domain" description="ABC-2 type transporter transmembrane" evidence="8">
    <location>
        <begin position="76"/>
        <end position="256"/>
    </location>
</feature>
<name>A0A2A2WUG1_9ACTN</name>
<feature type="transmembrane region" description="Helical" evidence="7">
    <location>
        <begin position="152"/>
        <end position="177"/>
    </location>
</feature>
<evidence type="ECO:0000313" key="10">
    <source>
        <dbReference type="Proteomes" id="UP000218810"/>
    </source>
</evidence>
<evidence type="ECO:0000313" key="9">
    <source>
        <dbReference type="EMBL" id="PAY24811.1"/>
    </source>
</evidence>
<keyword evidence="5" id="KW-0046">Antibiotic resistance</keyword>
<gene>
    <name evidence="9" type="ORF">CEY15_01130</name>
</gene>
<comment type="caution">
    <text evidence="9">The sequence shown here is derived from an EMBL/GenBank/DDBJ whole genome shotgun (WGS) entry which is preliminary data.</text>
</comment>
<keyword evidence="10" id="KW-1185">Reference proteome</keyword>
<evidence type="ECO:0000256" key="2">
    <source>
        <dbReference type="ARBA" id="ARBA00022692"/>
    </source>
</evidence>
<feature type="transmembrane region" description="Helical" evidence="7">
    <location>
        <begin position="76"/>
        <end position="100"/>
    </location>
</feature>
<organism evidence="9 10">
    <name type="scientific">Dietzia natronolimnaea</name>
    <dbReference type="NCBI Taxonomy" id="161920"/>
    <lineage>
        <taxon>Bacteria</taxon>
        <taxon>Bacillati</taxon>
        <taxon>Actinomycetota</taxon>
        <taxon>Actinomycetes</taxon>
        <taxon>Mycobacteriales</taxon>
        <taxon>Dietziaceae</taxon>
        <taxon>Dietzia</taxon>
    </lineage>
</organism>
<dbReference type="InterPro" id="IPR000412">
    <property type="entry name" value="ABC_2_transport"/>
</dbReference>
<evidence type="ECO:0000256" key="1">
    <source>
        <dbReference type="ARBA" id="ARBA00004141"/>
    </source>
</evidence>
<dbReference type="InterPro" id="IPR051784">
    <property type="entry name" value="Nod_factor_ABC_transporter"/>
</dbReference>
<dbReference type="GO" id="GO:0046677">
    <property type="term" value="P:response to antibiotic"/>
    <property type="evidence" value="ECO:0007669"/>
    <property type="project" value="UniProtKB-KW"/>
</dbReference>
<feature type="transmembrane region" description="Helical" evidence="7">
    <location>
        <begin position="121"/>
        <end position="146"/>
    </location>
</feature>
<proteinExistence type="predicted"/>
<dbReference type="AlphaFoldDB" id="A0A2A2WUG1"/>
<dbReference type="RefSeq" id="WP_095716921.1">
    <property type="nucleotide sequence ID" value="NZ_NTGA01000002.1"/>
</dbReference>
<protein>
    <submittedName>
        <fullName evidence="9">Multidrug ABC transporter permease</fullName>
    </submittedName>
</protein>
<evidence type="ECO:0000256" key="4">
    <source>
        <dbReference type="ARBA" id="ARBA00023136"/>
    </source>
</evidence>
<evidence type="ECO:0000256" key="3">
    <source>
        <dbReference type="ARBA" id="ARBA00022989"/>
    </source>
</evidence>
<keyword evidence="2 7" id="KW-0812">Transmembrane</keyword>
<dbReference type="GO" id="GO:0140359">
    <property type="term" value="F:ABC-type transporter activity"/>
    <property type="evidence" value="ECO:0007669"/>
    <property type="project" value="InterPro"/>
</dbReference>
<evidence type="ECO:0000259" key="8">
    <source>
        <dbReference type="Pfam" id="PF12698"/>
    </source>
</evidence>
<feature type="transmembrane region" description="Helical" evidence="7">
    <location>
        <begin position="184"/>
        <end position="206"/>
    </location>
</feature>
<dbReference type="Proteomes" id="UP000218810">
    <property type="component" value="Unassembled WGS sequence"/>
</dbReference>
<dbReference type="OrthoDB" id="160207at2"/>
<feature type="transmembrane region" description="Helical" evidence="7">
    <location>
        <begin position="237"/>
        <end position="257"/>
    </location>
</feature>
<sequence>MTDTPTGTNRFASGTFARPSAPATLPRMAASQTRMELTLFLRNGEQLLVALVIPVAVLFALTAIEFGSIPQPRIDYAITAVLTLSVMGTAFTGQAIAVGFDRRYGALKRLGGTPLPSTVIIGGKILATLILVAGQAVLLGVIAAGLGWRPGLAGLAVGAVMIALGSVAFSSMGLLLGGTLRAEIVLALANLIWFVLIGAAGLAIGVATLPDWLHEVLVVVPSYALTSALVTSVDGGFPALAAVVLVGWTAVCAGLAVRHFSFT</sequence>
<feature type="compositionally biased region" description="Polar residues" evidence="6">
    <location>
        <begin position="1"/>
        <end position="12"/>
    </location>
</feature>
<dbReference type="Pfam" id="PF12698">
    <property type="entry name" value="ABC2_membrane_3"/>
    <property type="match status" value="1"/>
</dbReference>
<feature type="region of interest" description="Disordered" evidence="6">
    <location>
        <begin position="1"/>
        <end position="23"/>
    </location>
</feature>
<evidence type="ECO:0000256" key="6">
    <source>
        <dbReference type="SAM" id="MobiDB-lite"/>
    </source>
</evidence>
<reference evidence="10" key="1">
    <citation type="submission" date="2017-09" db="EMBL/GenBank/DDBJ databases">
        <authorList>
            <person name="Zhang Y."/>
            <person name="Huang X."/>
            <person name="Liu J."/>
            <person name="Lu L."/>
            <person name="Peng K."/>
        </authorList>
    </citation>
    <scope>NUCLEOTIDE SEQUENCE [LARGE SCALE GENOMIC DNA]</scope>
    <source>
        <strain evidence="10">S-XJ-1</strain>
    </source>
</reference>
<keyword evidence="3 7" id="KW-1133">Transmembrane helix</keyword>